<dbReference type="AlphaFoldDB" id="A0A816IBY8"/>
<gene>
    <name evidence="1" type="ORF">DARMORV10_C03P58070.1</name>
</gene>
<accession>A0A816IBY8</accession>
<sequence>MESFTSFQDLNNPLKVDSSGTRIIYVHQVRFRGFVWLSR</sequence>
<protein>
    <submittedName>
        <fullName evidence="1">(rape) hypothetical protein</fullName>
    </submittedName>
</protein>
<reference evidence="1" key="1">
    <citation type="submission" date="2021-01" db="EMBL/GenBank/DDBJ databases">
        <authorList>
            <consortium name="Genoscope - CEA"/>
            <person name="William W."/>
        </authorList>
    </citation>
    <scope>NUCLEOTIDE SEQUENCE</scope>
</reference>
<dbReference type="Proteomes" id="UP001295469">
    <property type="component" value="Chromosome C03"/>
</dbReference>
<name>A0A816IBY8_BRANA</name>
<organism evidence="1">
    <name type="scientific">Brassica napus</name>
    <name type="common">Rape</name>
    <dbReference type="NCBI Taxonomy" id="3708"/>
    <lineage>
        <taxon>Eukaryota</taxon>
        <taxon>Viridiplantae</taxon>
        <taxon>Streptophyta</taxon>
        <taxon>Embryophyta</taxon>
        <taxon>Tracheophyta</taxon>
        <taxon>Spermatophyta</taxon>
        <taxon>Magnoliopsida</taxon>
        <taxon>eudicotyledons</taxon>
        <taxon>Gunneridae</taxon>
        <taxon>Pentapetalae</taxon>
        <taxon>rosids</taxon>
        <taxon>malvids</taxon>
        <taxon>Brassicales</taxon>
        <taxon>Brassicaceae</taxon>
        <taxon>Brassiceae</taxon>
        <taxon>Brassica</taxon>
    </lineage>
</organism>
<evidence type="ECO:0000313" key="1">
    <source>
        <dbReference type="EMBL" id="CAF1706452.1"/>
    </source>
</evidence>
<dbReference type="EMBL" id="HG994367">
    <property type="protein sequence ID" value="CAF1706452.1"/>
    <property type="molecule type" value="Genomic_DNA"/>
</dbReference>
<proteinExistence type="predicted"/>